<dbReference type="InterPro" id="IPR007867">
    <property type="entry name" value="GMC_OxRtase_C"/>
</dbReference>
<evidence type="ECO:0000256" key="2">
    <source>
        <dbReference type="ARBA" id="ARBA00023180"/>
    </source>
</evidence>
<dbReference type="RefSeq" id="XP_044653151.1">
    <property type="nucleotide sequence ID" value="XM_044797216.1"/>
</dbReference>
<dbReference type="AlphaFoldDB" id="A0A9P3C6X6"/>
<evidence type="ECO:0000259" key="7">
    <source>
        <dbReference type="Pfam" id="PF05199"/>
    </source>
</evidence>
<dbReference type="GO" id="GO:0050660">
    <property type="term" value="F:flavin adenine dinucleotide binding"/>
    <property type="evidence" value="ECO:0007669"/>
    <property type="project" value="InterPro"/>
</dbReference>
<name>A0A9P3C6X6_9PEZI</name>
<dbReference type="GO" id="GO:0044550">
    <property type="term" value="P:secondary metabolite biosynthetic process"/>
    <property type="evidence" value="ECO:0007669"/>
    <property type="project" value="TreeGrafter"/>
</dbReference>
<comment type="similarity">
    <text evidence="1">Belongs to the GMC oxidoreductase family.</text>
</comment>
<keyword evidence="4" id="KW-0285">Flavoprotein</keyword>
<feature type="domain" description="Glucose-methanol-choline oxidoreductase N-terminal" evidence="6">
    <location>
        <begin position="96"/>
        <end position="410"/>
    </location>
</feature>
<dbReference type="GeneID" id="68287649"/>
<dbReference type="SUPFAM" id="SSF54373">
    <property type="entry name" value="FAD-linked reductases, C-terminal domain"/>
    <property type="match status" value="1"/>
</dbReference>
<sequence>MILLHWLRPTFTLLPFASSLPFAVWRRQIGNVLDSALGLLSTSTTPVLDSINAQSLPGGSIVSPLLETVEEAASGEGLVQGLLGTVEGAIGEEQTFDYVVVGGGTAGIPIAVRLAQAGFSVALIEAGVFYEIGKPVLGTTPAGAFFGVGWSELDQIPTVDWGFATEPQWGNGFRRMHYARGRCLGGSSALNFMIFHRSCTGAYDMWADLVQDESYRLANLWPYFQRSTTFTPPNNEIRRANATTLYDPTAFAPIGGPIQVGYTNWVSVWATWLETGLQAVGIGRTLGFNHGQLLGYHYSQSTIRSDTQSRSASDEYLALVRGNPLLRVYSETMVKQILFSGATAIGVRVSALLLERNIHARREVILSAGVFQSPQMLMVSGVGPPEILASIGIPIVSPLYGVGQNMWDHIILGPSHEVNFDTVDRFLHDPVVLAETLAEYLSVPPTGPLTSNVVELLGWEKLPERYRATWSPETQAIMAQFPADWPELEHVTGNGHLADFWFPVLQQPLNFKQYASVFTAMVATTSRGNVTIRSPDANDPPIISPNYLETRADQEVAISWFRRMREIWATPELQSITIPQPDGSLEFWPGWQIDTDEEILDLIRSSFMTVWHASSTCKMGFPQDSMAVVDTRGRVYGTQNLRVCDASIMPILPPGHPQSTIYALAEKIAEDIILGY</sequence>
<evidence type="ECO:0000256" key="3">
    <source>
        <dbReference type="PIRSR" id="PIRSR000137-1"/>
    </source>
</evidence>
<dbReference type="SUPFAM" id="SSF51905">
    <property type="entry name" value="FAD/NAD(P)-binding domain"/>
    <property type="match status" value="1"/>
</dbReference>
<feature type="domain" description="Glucose-methanol-choline oxidoreductase C-terminal" evidence="7">
    <location>
        <begin position="525"/>
        <end position="665"/>
    </location>
</feature>
<proteinExistence type="inferred from homology"/>
<keyword evidence="5" id="KW-0732">Signal</keyword>
<organism evidence="8 9">
    <name type="scientific">Cercospora kikuchii</name>
    <dbReference type="NCBI Taxonomy" id="84275"/>
    <lineage>
        <taxon>Eukaryota</taxon>
        <taxon>Fungi</taxon>
        <taxon>Dikarya</taxon>
        <taxon>Ascomycota</taxon>
        <taxon>Pezizomycotina</taxon>
        <taxon>Dothideomycetes</taxon>
        <taxon>Dothideomycetidae</taxon>
        <taxon>Mycosphaerellales</taxon>
        <taxon>Mycosphaerellaceae</taxon>
        <taxon>Cercospora</taxon>
    </lineage>
</organism>
<evidence type="ECO:0000259" key="6">
    <source>
        <dbReference type="Pfam" id="PF00732"/>
    </source>
</evidence>
<reference evidence="8 9" key="1">
    <citation type="submission" date="2021-01" db="EMBL/GenBank/DDBJ databases">
        <title>Cercospora kikuchii MAFF 305040 whole genome shotgun sequence.</title>
        <authorList>
            <person name="Kashiwa T."/>
            <person name="Suzuki T."/>
        </authorList>
    </citation>
    <scope>NUCLEOTIDE SEQUENCE [LARGE SCALE GENOMIC DNA]</scope>
    <source>
        <strain evidence="8 9">MAFF 305040</strain>
    </source>
</reference>
<dbReference type="PANTHER" id="PTHR11552">
    <property type="entry name" value="GLUCOSE-METHANOL-CHOLINE GMC OXIDOREDUCTASE"/>
    <property type="match status" value="1"/>
</dbReference>
<dbReference type="PIRSF" id="PIRSF000137">
    <property type="entry name" value="Alcohol_oxidase"/>
    <property type="match status" value="1"/>
</dbReference>
<keyword evidence="9" id="KW-1185">Reference proteome</keyword>
<comment type="caution">
    <text evidence="8">The sequence shown here is derived from an EMBL/GenBank/DDBJ whole genome shotgun (WGS) entry which is preliminary data.</text>
</comment>
<dbReference type="Proteomes" id="UP000825890">
    <property type="component" value="Unassembled WGS sequence"/>
</dbReference>
<evidence type="ECO:0000256" key="5">
    <source>
        <dbReference type="SAM" id="SignalP"/>
    </source>
</evidence>
<dbReference type="GO" id="GO:0016614">
    <property type="term" value="F:oxidoreductase activity, acting on CH-OH group of donors"/>
    <property type="evidence" value="ECO:0007669"/>
    <property type="project" value="InterPro"/>
</dbReference>
<evidence type="ECO:0000256" key="4">
    <source>
        <dbReference type="PIRSR" id="PIRSR000137-2"/>
    </source>
</evidence>
<keyword evidence="4" id="KW-0274">FAD</keyword>
<dbReference type="Pfam" id="PF05199">
    <property type="entry name" value="GMC_oxred_C"/>
    <property type="match status" value="1"/>
</dbReference>
<dbReference type="Gene3D" id="3.30.560.10">
    <property type="entry name" value="Glucose Oxidase, domain 3"/>
    <property type="match status" value="1"/>
</dbReference>
<keyword evidence="2" id="KW-0325">Glycoprotein</keyword>
<dbReference type="EMBL" id="BOLY01000001">
    <property type="protein sequence ID" value="GIZ38664.1"/>
    <property type="molecule type" value="Genomic_DNA"/>
</dbReference>
<dbReference type="PANTHER" id="PTHR11552:SF138">
    <property type="entry name" value="DEHYDROGENASE PKFF-RELATED"/>
    <property type="match status" value="1"/>
</dbReference>
<feature type="active site" description="Proton acceptor" evidence="3">
    <location>
        <position position="656"/>
    </location>
</feature>
<dbReference type="InterPro" id="IPR012132">
    <property type="entry name" value="GMC_OxRdtase"/>
</dbReference>
<feature type="active site" description="Proton donor" evidence="3">
    <location>
        <position position="612"/>
    </location>
</feature>
<dbReference type="InterPro" id="IPR036188">
    <property type="entry name" value="FAD/NAD-bd_sf"/>
</dbReference>
<accession>A0A9P3C6X6</accession>
<gene>
    <name evidence="8" type="ORF">CKM354_000207400</name>
</gene>
<comment type="cofactor">
    <cofactor evidence="4">
        <name>FAD</name>
        <dbReference type="ChEBI" id="CHEBI:57692"/>
    </cofactor>
</comment>
<dbReference type="Pfam" id="PF00732">
    <property type="entry name" value="GMC_oxred_N"/>
    <property type="match status" value="1"/>
</dbReference>
<feature type="chain" id="PRO_5040432130" evidence="5">
    <location>
        <begin position="20"/>
        <end position="676"/>
    </location>
</feature>
<feature type="binding site" evidence="4">
    <location>
        <begin position="611"/>
        <end position="612"/>
    </location>
    <ligand>
        <name>FAD</name>
        <dbReference type="ChEBI" id="CHEBI:57692"/>
    </ligand>
</feature>
<feature type="signal peptide" evidence="5">
    <location>
        <begin position="1"/>
        <end position="19"/>
    </location>
</feature>
<evidence type="ECO:0000256" key="1">
    <source>
        <dbReference type="ARBA" id="ARBA00010790"/>
    </source>
</evidence>
<feature type="binding site" evidence="4">
    <location>
        <begin position="657"/>
        <end position="658"/>
    </location>
    <ligand>
        <name>FAD</name>
        <dbReference type="ChEBI" id="CHEBI:57692"/>
    </ligand>
</feature>
<protein>
    <submittedName>
        <fullName evidence="8">Uncharacterized protein</fullName>
    </submittedName>
</protein>
<dbReference type="InterPro" id="IPR000172">
    <property type="entry name" value="GMC_OxRdtase_N"/>
</dbReference>
<evidence type="ECO:0000313" key="8">
    <source>
        <dbReference type="EMBL" id="GIZ38664.1"/>
    </source>
</evidence>
<feature type="binding site" evidence="4">
    <location>
        <position position="334"/>
    </location>
    <ligand>
        <name>FAD</name>
        <dbReference type="ChEBI" id="CHEBI:57692"/>
    </ligand>
</feature>
<evidence type="ECO:0000313" key="9">
    <source>
        <dbReference type="Proteomes" id="UP000825890"/>
    </source>
</evidence>
<dbReference type="OrthoDB" id="269227at2759"/>
<dbReference type="Gene3D" id="3.50.50.60">
    <property type="entry name" value="FAD/NAD(P)-binding domain"/>
    <property type="match status" value="1"/>
</dbReference>